<dbReference type="InterPro" id="IPR010998">
    <property type="entry name" value="Integrase_recombinase_N"/>
</dbReference>
<evidence type="ECO:0000259" key="4">
    <source>
        <dbReference type="PROSITE" id="PS51898"/>
    </source>
</evidence>
<dbReference type="GO" id="GO:0003677">
    <property type="term" value="F:DNA binding"/>
    <property type="evidence" value="ECO:0007669"/>
    <property type="project" value="UniProtKB-UniRule"/>
</dbReference>
<dbReference type="PANTHER" id="PTHR30349:SF87">
    <property type="entry name" value="TRANSPOSASE A"/>
    <property type="match status" value="1"/>
</dbReference>
<feature type="domain" description="Tyr recombinase" evidence="4">
    <location>
        <begin position="118"/>
        <end position="300"/>
    </location>
</feature>
<dbReference type="InterPro" id="IPR050090">
    <property type="entry name" value="Tyrosine_recombinase_XerCD"/>
</dbReference>
<name>J1L2R5_9EURY</name>
<reference evidence="6 7" key="1">
    <citation type="submission" date="2011-08" db="EMBL/GenBank/DDBJ databases">
        <title>The complete genome of Methanofollis liminatans DSM 4140.</title>
        <authorList>
            <consortium name="US DOE Joint Genome Institute (JGI-PGF)"/>
            <person name="Lucas S."/>
            <person name="Han J."/>
            <person name="Lapidus A."/>
            <person name="Bruce D."/>
            <person name="Goodwin L."/>
            <person name="Pitluck S."/>
            <person name="Peters L."/>
            <person name="Kyrpides N."/>
            <person name="Mavromatis K."/>
            <person name="Ivanova N."/>
            <person name="Mikhailova N."/>
            <person name="Lu M."/>
            <person name="Detter J.C."/>
            <person name="Tapia R."/>
            <person name="Han C."/>
            <person name="Land M."/>
            <person name="Hauser L."/>
            <person name="Markowitz V."/>
            <person name="Cheng J.-F."/>
            <person name="Hugenholtz P."/>
            <person name="Woyke T."/>
            <person name="Wu D."/>
            <person name="Spring S."/>
            <person name="Schuler E."/>
            <person name="Brambilla E."/>
            <person name="Klenk H.-P."/>
            <person name="Eisen J.A."/>
        </authorList>
    </citation>
    <scope>NUCLEOTIDE SEQUENCE [LARGE SCALE GENOMIC DNA]</scope>
    <source>
        <strain evidence="6 7">DSM 4140</strain>
    </source>
</reference>
<dbReference type="InterPro" id="IPR044068">
    <property type="entry name" value="CB"/>
</dbReference>
<evidence type="ECO:0000256" key="2">
    <source>
        <dbReference type="ARBA" id="ARBA00023172"/>
    </source>
</evidence>
<dbReference type="HOGENOM" id="CLU_027562_2_2_2"/>
<dbReference type="Gene3D" id="1.10.150.130">
    <property type="match status" value="1"/>
</dbReference>
<dbReference type="Pfam" id="PF00589">
    <property type="entry name" value="Phage_integrase"/>
    <property type="match status" value="1"/>
</dbReference>
<dbReference type="CDD" id="cd00397">
    <property type="entry name" value="DNA_BRE_C"/>
    <property type="match status" value="1"/>
</dbReference>
<keyword evidence="2" id="KW-0233">DNA recombination</keyword>
<accession>J1L2R5</accession>
<evidence type="ECO:0000259" key="5">
    <source>
        <dbReference type="PROSITE" id="PS51900"/>
    </source>
</evidence>
<dbReference type="Proteomes" id="UP000005095">
    <property type="component" value="Chromosome"/>
</dbReference>
<dbReference type="GO" id="GO:0015074">
    <property type="term" value="P:DNA integration"/>
    <property type="evidence" value="ECO:0007669"/>
    <property type="project" value="InterPro"/>
</dbReference>
<organism evidence="6 7">
    <name type="scientific">Methanofollis liminatans DSM 4140</name>
    <dbReference type="NCBI Taxonomy" id="28892"/>
    <lineage>
        <taxon>Archaea</taxon>
        <taxon>Methanobacteriati</taxon>
        <taxon>Methanobacteriota</taxon>
        <taxon>Stenosarchaea group</taxon>
        <taxon>Methanomicrobia</taxon>
        <taxon>Methanomicrobiales</taxon>
        <taxon>Methanomicrobiaceae</taxon>
        <taxon>Methanofollis</taxon>
    </lineage>
</organism>
<gene>
    <name evidence="6" type="ORF">Metli_1027</name>
</gene>
<dbReference type="PROSITE" id="PS51900">
    <property type="entry name" value="CB"/>
    <property type="match status" value="1"/>
</dbReference>
<evidence type="ECO:0000256" key="3">
    <source>
        <dbReference type="PROSITE-ProRule" id="PRU01248"/>
    </source>
</evidence>
<dbReference type="Gene3D" id="1.10.443.10">
    <property type="entry name" value="Intergrase catalytic core"/>
    <property type="match status" value="1"/>
</dbReference>
<dbReference type="AlphaFoldDB" id="J1L2R5"/>
<proteinExistence type="predicted"/>
<dbReference type="SUPFAM" id="SSF56349">
    <property type="entry name" value="DNA breaking-rejoining enzymes"/>
    <property type="match status" value="1"/>
</dbReference>
<dbReference type="GO" id="GO:0006310">
    <property type="term" value="P:DNA recombination"/>
    <property type="evidence" value="ECO:0007669"/>
    <property type="project" value="UniProtKB-KW"/>
</dbReference>
<evidence type="ECO:0000256" key="1">
    <source>
        <dbReference type="ARBA" id="ARBA00023125"/>
    </source>
</evidence>
<dbReference type="InterPro" id="IPR011010">
    <property type="entry name" value="DNA_brk_join_enz"/>
</dbReference>
<dbReference type="RefSeq" id="WP_004038551.1">
    <property type="nucleotide sequence ID" value="NZ_CM001555.1"/>
</dbReference>
<dbReference type="EMBL" id="CM001555">
    <property type="protein sequence ID" value="EJG06985.1"/>
    <property type="molecule type" value="Genomic_DNA"/>
</dbReference>
<feature type="domain" description="Core-binding (CB)" evidence="5">
    <location>
        <begin position="16"/>
        <end position="96"/>
    </location>
</feature>
<dbReference type="PROSITE" id="PS51898">
    <property type="entry name" value="TYR_RECOMBINASE"/>
    <property type="match status" value="1"/>
</dbReference>
<dbReference type="PANTHER" id="PTHR30349">
    <property type="entry name" value="PHAGE INTEGRASE-RELATED"/>
    <property type="match status" value="1"/>
</dbReference>
<sequence length="394" mass="44157">MQERYDRTKIPQLTPAENTGILTQYVRHCELARATPATITNKVARMAPFLKWAGVKADEVTPTMVEDYFLDRMDRLSLHTIDGDVIEFRVFFKWLLGEEKAKALLKNIKKSHKKRELPVEQLLTREDVQSLIGVCERQRDRALIALLWDSGARITEVLNIDVGDLAFDRYGATVIVDGKTGRRKLRLVSSVPDLQAWLEQHPYGTDPRSPLFVTSRSFTEKKPRRLAGRTVNTLLLRIGPQAGVYRPCNPHAIRHARLTDLTKEGLSEMELRIVAGWSTSSGMPDVYVHMSGGDVEKKILRNAGLLEEEENDKEAAMEPIKCPRCKRLNAPGSRFCAGCSAALSTTVAMEVENAAQSIESTAEYLDIVNSAEYQALLGAIQDKMMRAKGGHPRT</sequence>
<evidence type="ECO:0000313" key="7">
    <source>
        <dbReference type="Proteomes" id="UP000005095"/>
    </source>
</evidence>
<dbReference type="InterPro" id="IPR002104">
    <property type="entry name" value="Integrase_catalytic"/>
</dbReference>
<keyword evidence="1 3" id="KW-0238">DNA-binding</keyword>
<protein>
    <submittedName>
        <fullName evidence="6">Integrase family protein</fullName>
    </submittedName>
</protein>
<keyword evidence="7" id="KW-1185">Reference proteome</keyword>
<dbReference type="InterPro" id="IPR013762">
    <property type="entry name" value="Integrase-like_cat_sf"/>
</dbReference>
<evidence type="ECO:0000313" key="6">
    <source>
        <dbReference type="EMBL" id="EJG06985.1"/>
    </source>
</evidence>